<proteinExistence type="predicted"/>
<name>A0A068NUA5_FIMGI</name>
<evidence type="ECO:0000313" key="2">
    <source>
        <dbReference type="EMBL" id="AIE86947.1"/>
    </source>
</evidence>
<dbReference type="AlphaFoldDB" id="A0A068NUA5"/>
<organism evidence="2 3">
    <name type="scientific">Fimbriimonas ginsengisoli Gsoil 348</name>
    <dbReference type="NCBI Taxonomy" id="661478"/>
    <lineage>
        <taxon>Bacteria</taxon>
        <taxon>Bacillati</taxon>
        <taxon>Armatimonadota</taxon>
        <taxon>Fimbriimonadia</taxon>
        <taxon>Fimbriimonadales</taxon>
        <taxon>Fimbriimonadaceae</taxon>
        <taxon>Fimbriimonas</taxon>
    </lineage>
</organism>
<reference evidence="2 3" key="1">
    <citation type="journal article" date="2014" name="PLoS ONE">
        <title>The first complete genome sequence of the class fimbriimonadia in the phylum armatimonadetes.</title>
        <authorList>
            <person name="Hu Z.Y."/>
            <person name="Wang Y.Z."/>
            <person name="Im W.T."/>
            <person name="Wang S.Y."/>
            <person name="Zhao G.P."/>
            <person name="Zheng H.J."/>
            <person name="Quan Z.X."/>
        </authorList>
    </citation>
    <scope>NUCLEOTIDE SEQUENCE [LARGE SCALE GENOMIC DNA]</scope>
    <source>
        <strain evidence="2">Gsoil 348</strain>
    </source>
</reference>
<feature type="region of interest" description="Disordered" evidence="1">
    <location>
        <begin position="1"/>
        <end position="32"/>
    </location>
</feature>
<gene>
    <name evidence="2" type="ORF">OP10G_3579</name>
</gene>
<dbReference type="KEGG" id="fgi:OP10G_3579"/>
<evidence type="ECO:0000256" key="1">
    <source>
        <dbReference type="SAM" id="MobiDB-lite"/>
    </source>
</evidence>
<dbReference type="STRING" id="661478.OP10G_3579"/>
<dbReference type="HOGENOM" id="CLU_2329583_0_0_0"/>
<protein>
    <submittedName>
        <fullName evidence="2">Uncharacterized protein</fullName>
    </submittedName>
</protein>
<keyword evidence="3" id="KW-1185">Reference proteome</keyword>
<sequence length="98" mass="10333">MTPTEMAAKADVPLYPSSDAPDGKSNVKETDKESRYELIMTTADAPDKVLAFYRGKLQNAQKGMGGIMGSSPKGNSVTVTAAPEAGKTSIHVIAITFK</sequence>
<feature type="compositionally biased region" description="Basic and acidic residues" evidence="1">
    <location>
        <begin position="21"/>
        <end position="32"/>
    </location>
</feature>
<evidence type="ECO:0000313" key="3">
    <source>
        <dbReference type="Proteomes" id="UP000027982"/>
    </source>
</evidence>
<dbReference type="Proteomes" id="UP000027982">
    <property type="component" value="Chromosome"/>
</dbReference>
<accession>A0A068NUA5</accession>
<dbReference type="EMBL" id="CP007139">
    <property type="protein sequence ID" value="AIE86947.1"/>
    <property type="molecule type" value="Genomic_DNA"/>
</dbReference>